<feature type="region of interest" description="Disordered" evidence="1">
    <location>
        <begin position="689"/>
        <end position="804"/>
    </location>
</feature>
<comment type="caution">
    <text evidence="2">The sequence shown here is derived from an EMBL/GenBank/DDBJ whole genome shotgun (WGS) entry which is preliminary data.</text>
</comment>
<feature type="compositionally biased region" description="Basic and acidic residues" evidence="1">
    <location>
        <begin position="270"/>
        <end position="281"/>
    </location>
</feature>
<gene>
    <name evidence="2" type="ORF">QCA50_014710</name>
</gene>
<feature type="region of interest" description="Disordered" evidence="1">
    <location>
        <begin position="1"/>
        <end position="99"/>
    </location>
</feature>
<feature type="compositionally biased region" description="Low complexity" evidence="1">
    <location>
        <begin position="621"/>
        <end position="632"/>
    </location>
</feature>
<dbReference type="AlphaFoldDB" id="A0AAW0FRC9"/>
<feature type="compositionally biased region" description="Acidic residues" evidence="1">
    <location>
        <begin position="314"/>
        <end position="333"/>
    </location>
</feature>
<feature type="compositionally biased region" description="Acidic residues" evidence="1">
    <location>
        <begin position="795"/>
        <end position="804"/>
    </location>
</feature>
<evidence type="ECO:0008006" key="4">
    <source>
        <dbReference type="Google" id="ProtNLM"/>
    </source>
</evidence>
<proteinExistence type="predicted"/>
<evidence type="ECO:0000313" key="3">
    <source>
        <dbReference type="Proteomes" id="UP001385951"/>
    </source>
</evidence>
<feature type="region of interest" description="Disordered" evidence="1">
    <location>
        <begin position="222"/>
        <end position="362"/>
    </location>
</feature>
<feature type="compositionally biased region" description="Basic and acidic residues" evidence="1">
    <location>
        <begin position="635"/>
        <end position="653"/>
    </location>
</feature>
<feature type="compositionally biased region" description="Low complexity" evidence="1">
    <location>
        <begin position="242"/>
        <end position="254"/>
    </location>
</feature>
<feature type="compositionally biased region" description="Polar residues" evidence="1">
    <location>
        <begin position="1"/>
        <end position="10"/>
    </location>
</feature>
<keyword evidence="3" id="KW-1185">Reference proteome</keyword>
<feature type="compositionally biased region" description="Acidic residues" evidence="1">
    <location>
        <begin position="745"/>
        <end position="762"/>
    </location>
</feature>
<evidence type="ECO:0000313" key="2">
    <source>
        <dbReference type="EMBL" id="KAK7682124.1"/>
    </source>
</evidence>
<feature type="compositionally biased region" description="Polar residues" evidence="1">
    <location>
        <begin position="655"/>
        <end position="668"/>
    </location>
</feature>
<feature type="compositionally biased region" description="Basic and acidic residues" evidence="1">
    <location>
        <begin position="79"/>
        <end position="92"/>
    </location>
</feature>
<name>A0AAW0FRC9_9APHY</name>
<dbReference type="EMBL" id="JASBNA010000037">
    <property type="protein sequence ID" value="KAK7682124.1"/>
    <property type="molecule type" value="Genomic_DNA"/>
</dbReference>
<feature type="compositionally biased region" description="Polar residues" evidence="1">
    <location>
        <begin position="18"/>
        <end position="34"/>
    </location>
</feature>
<dbReference type="Proteomes" id="UP001385951">
    <property type="component" value="Unassembled WGS sequence"/>
</dbReference>
<protein>
    <recommendedName>
        <fullName evidence="4">CCHC-type domain-containing protein</fullName>
    </recommendedName>
</protein>
<feature type="region of interest" description="Disordered" evidence="1">
    <location>
        <begin position="596"/>
        <end position="677"/>
    </location>
</feature>
<feature type="compositionally biased region" description="Basic and acidic residues" evidence="1">
    <location>
        <begin position="39"/>
        <end position="48"/>
    </location>
</feature>
<evidence type="ECO:0000256" key="1">
    <source>
        <dbReference type="SAM" id="MobiDB-lite"/>
    </source>
</evidence>
<accession>A0AAW0FRC9</accession>
<organism evidence="2 3">
    <name type="scientific">Cerrena zonata</name>
    <dbReference type="NCBI Taxonomy" id="2478898"/>
    <lineage>
        <taxon>Eukaryota</taxon>
        <taxon>Fungi</taxon>
        <taxon>Dikarya</taxon>
        <taxon>Basidiomycota</taxon>
        <taxon>Agaricomycotina</taxon>
        <taxon>Agaricomycetes</taxon>
        <taxon>Polyporales</taxon>
        <taxon>Cerrenaceae</taxon>
        <taxon>Cerrena</taxon>
    </lineage>
</organism>
<sequence length="850" mass="95083">MTMSKVTTRANTKKKVQKASSDPSGNDPGSNESPQIVDDTTRVGRDDPIAGPLTPQEEEDLYADPPERLETTSRGGETPMRETRVNPHDPTGERPWSSLSLVSVGDLGVATRQTARNIREDADSLPRYIPEAADAVDGFESRSLPQEGQTEPPESDGTSEYIIMLRRFMGQAQDVQGEIENLRIRQLTNMTQLAQFLAHAENRITQLPTELGQAVPLTDNRAHQAQAGIRAIDRPQQGPEVTTNRHNGTTTRHGPNQDTRLRSAGFHPLTGERIDPHHEDNVAVTSRNNGNRDERHQSRGGNSGSGPPGGNGPPDDDSEGDGPQDEEDEENEEAQAHPTARHTRSPTPYGGRNPPSSYYVSRANPQRDTRFAAINTANVNRSSDTDWIRRILMEKLRHTLVEVPAIKTMKLAAPDPYDGKDDVEAFDVWLSQTCRWLRLTRMTGPSMDPVRLDILGQILTGEAQRWYNDVIDNPDRVERTWDFEMAILALYTRFVRRSTILAATERYDAVRYSRSGGAAQLINDLMRHAARMVQPPDDYSIRRRLWILLPEEVTSHLGKSRGLAAEWSSMEEIVRQATQVEDAIRTDQIARRMRQNHPGVQNSGAHSSPPPGQASSSRLTPRNNPSRPMSSRPNRRFDQRQRPLFGDKREDKPTNGPSTSRNPVTGTSHKPDDKGKGVSKCYGCGGIGHFANDPKCPSYSSRPRPAVRRIAEAAEEPSDSYIATEGEEAQEEHRTEGDLEGSQYDPDEYPEEEYDDYTDEEGPQPWMGGIREVEEDNSDDKQQTEWMGRLTTGPPEEDDEAVDEIPEDEVQEVPEVAEVHEHWIVAQILGFIKVRSNFIKSLLQNMILST</sequence>
<reference evidence="2 3" key="1">
    <citation type="submission" date="2022-09" db="EMBL/GenBank/DDBJ databases">
        <authorList>
            <person name="Palmer J.M."/>
        </authorList>
    </citation>
    <scope>NUCLEOTIDE SEQUENCE [LARGE SCALE GENOMIC DNA]</scope>
    <source>
        <strain evidence="2 3">DSM 7382</strain>
    </source>
</reference>